<dbReference type="EMBL" id="JBGMDY010000006">
    <property type="protein sequence ID" value="KAL2331362.1"/>
    <property type="molecule type" value="Genomic_DNA"/>
</dbReference>
<feature type="transmembrane region" description="Helical" evidence="1">
    <location>
        <begin position="33"/>
        <end position="52"/>
    </location>
</feature>
<evidence type="ECO:0000313" key="2">
    <source>
        <dbReference type="EMBL" id="KAL2331362.1"/>
    </source>
</evidence>
<keyword evidence="1" id="KW-1133">Transmembrane helix</keyword>
<proteinExistence type="predicted"/>
<keyword evidence="1" id="KW-0472">Membrane</keyword>
<comment type="caution">
    <text evidence="2">The sequence shown here is derived from an EMBL/GenBank/DDBJ whole genome shotgun (WGS) entry which is preliminary data.</text>
</comment>
<protein>
    <submittedName>
        <fullName evidence="2">Uncharacterized protein</fullName>
    </submittedName>
</protein>
<reference evidence="2 3" key="1">
    <citation type="submission" date="2024-08" db="EMBL/GenBank/DDBJ databases">
        <title>Insights into the chromosomal genome structure of Flemingia macrophylla.</title>
        <authorList>
            <person name="Ding Y."/>
            <person name="Zhao Y."/>
            <person name="Bi W."/>
            <person name="Wu M."/>
            <person name="Zhao G."/>
            <person name="Gong Y."/>
            <person name="Li W."/>
            <person name="Zhang P."/>
        </authorList>
    </citation>
    <scope>NUCLEOTIDE SEQUENCE [LARGE SCALE GENOMIC DNA]</scope>
    <source>
        <strain evidence="2">DYQJB</strain>
        <tissue evidence="2">Leaf</tissue>
    </source>
</reference>
<accession>A0ABD1M6E1</accession>
<dbReference type="AlphaFoldDB" id="A0ABD1M6E1"/>
<dbReference type="Proteomes" id="UP001603857">
    <property type="component" value="Unassembled WGS sequence"/>
</dbReference>
<name>A0ABD1M6E1_9FABA</name>
<evidence type="ECO:0000313" key="3">
    <source>
        <dbReference type="Proteomes" id="UP001603857"/>
    </source>
</evidence>
<gene>
    <name evidence="2" type="ORF">Fmac_018943</name>
</gene>
<sequence length="90" mass="10256">MTVTLIIHDMRMKLKFSLLGLQSGAQFHNEGDVYSVLGFCVVVLVVVLVHPVRLEAKIPEKLDHDVRVQLRNYQVHKENQDGKETAIIMC</sequence>
<keyword evidence="1" id="KW-0812">Transmembrane</keyword>
<evidence type="ECO:0000256" key="1">
    <source>
        <dbReference type="SAM" id="Phobius"/>
    </source>
</evidence>
<organism evidence="2 3">
    <name type="scientific">Flemingia macrophylla</name>
    <dbReference type="NCBI Taxonomy" id="520843"/>
    <lineage>
        <taxon>Eukaryota</taxon>
        <taxon>Viridiplantae</taxon>
        <taxon>Streptophyta</taxon>
        <taxon>Embryophyta</taxon>
        <taxon>Tracheophyta</taxon>
        <taxon>Spermatophyta</taxon>
        <taxon>Magnoliopsida</taxon>
        <taxon>eudicotyledons</taxon>
        <taxon>Gunneridae</taxon>
        <taxon>Pentapetalae</taxon>
        <taxon>rosids</taxon>
        <taxon>fabids</taxon>
        <taxon>Fabales</taxon>
        <taxon>Fabaceae</taxon>
        <taxon>Papilionoideae</taxon>
        <taxon>50 kb inversion clade</taxon>
        <taxon>NPAAA clade</taxon>
        <taxon>indigoferoid/millettioid clade</taxon>
        <taxon>Phaseoleae</taxon>
        <taxon>Flemingia</taxon>
    </lineage>
</organism>
<keyword evidence="3" id="KW-1185">Reference proteome</keyword>